<comment type="caution">
    <text evidence="7">The sequence shown here is derived from an EMBL/GenBank/DDBJ whole genome shotgun (WGS) entry which is preliminary data.</text>
</comment>
<sequence>MFGTMQRGVNAYAKVGLETGVAAASPHKLVVMLYDGAMVALLSAINHMKSANATASIAAKGAAISKAITIIDNGLRASLDKSAGGEIAQNLDALYDYMSRRLLQANIKNDIAAVEEVHGLLSDLRGAWVQIGDKNEQPGAAGPAAAAAAPSFLHKATLLSA</sequence>
<dbReference type="PANTHER" id="PTHR34773:SF1">
    <property type="entry name" value="FLAGELLAR SECRETION CHAPERONE FLIS"/>
    <property type="match status" value="1"/>
</dbReference>
<evidence type="ECO:0000313" key="8">
    <source>
        <dbReference type="Proteomes" id="UP001589773"/>
    </source>
</evidence>
<dbReference type="SUPFAM" id="SSF101116">
    <property type="entry name" value="Flagellar export chaperone FliS"/>
    <property type="match status" value="1"/>
</dbReference>
<keyword evidence="7" id="KW-0282">Flagellum</keyword>
<gene>
    <name evidence="7" type="primary">fliS</name>
    <name evidence="7" type="ORF">ACFFJK_14525</name>
</gene>
<accession>A0ABV6FIH2</accession>
<evidence type="ECO:0000256" key="6">
    <source>
        <dbReference type="PIRNR" id="PIRNR039090"/>
    </source>
</evidence>
<dbReference type="InterPro" id="IPR036584">
    <property type="entry name" value="FliS_sf"/>
</dbReference>
<dbReference type="RefSeq" id="WP_379680071.1">
    <property type="nucleotide sequence ID" value="NZ_JBHLWP010000013.1"/>
</dbReference>
<protein>
    <recommendedName>
        <fullName evidence="6">Flagellar secretion chaperone FliS</fullName>
    </recommendedName>
</protein>
<dbReference type="Pfam" id="PF02561">
    <property type="entry name" value="FliS"/>
    <property type="match status" value="1"/>
</dbReference>
<evidence type="ECO:0000256" key="3">
    <source>
        <dbReference type="ARBA" id="ARBA00022490"/>
    </source>
</evidence>
<keyword evidence="7" id="KW-0966">Cell projection</keyword>
<evidence type="ECO:0000256" key="4">
    <source>
        <dbReference type="ARBA" id="ARBA00022795"/>
    </source>
</evidence>
<evidence type="ECO:0000256" key="2">
    <source>
        <dbReference type="ARBA" id="ARBA00008787"/>
    </source>
</evidence>
<dbReference type="Gene3D" id="1.20.120.340">
    <property type="entry name" value="Flagellar protein FliS"/>
    <property type="match status" value="1"/>
</dbReference>
<dbReference type="PANTHER" id="PTHR34773">
    <property type="entry name" value="FLAGELLAR SECRETION CHAPERONE FLIS"/>
    <property type="match status" value="1"/>
</dbReference>
<name>A0ABV6FIH2_9BURK</name>
<keyword evidence="5" id="KW-0143">Chaperone</keyword>
<keyword evidence="4 6" id="KW-1005">Bacterial flagellum biogenesis</keyword>
<evidence type="ECO:0000256" key="5">
    <source>
        <dbReference type="ARBA" id="ARBA00023186"/>
    </source>
</evidence>
<comment type="similarity">
    <text evidence="2 6">Belongs to the FliS family.</text>
</comment>
<dbReference type="InterPro" id="IPR003713">
    <property type="entry name" value="FliS"/>
</dbReference>
<dbReference type="Proteomes" id="UP001589773">
    <property type="component" value="Unassembled WGS sequence"/>
</dbReference>
<dbReference type="EMBL" id="JBHLWP010000013">
    <property type="protein sequence ID" value="MFC0253112.1"/>
    <property type="molecule type" value="Genomic_DNA"/>
</dbReference>
<dbReference type="PIRSF" id="PIRSF039090">
    <property type="entry name" value="Flis"/>
    <property type="match status" value="1"/>
</dbReference>
<keyword evidence="8" id="KW-1185">Reference proteome</keyword>
<keyword evidence="7" id="KW-0969">Cilium</keyword>
<proteinExistence type="inferred from homology"/>
<evidence type="ECO:0000256" key="1">
    <source>
        <dbReference type="ARBA" id="ARBA00004514"/>
    </source>
</evidence>
<comment type="subcellular location">
    <subcellularLocation>
        <location evidence="1 6">Cytoplasm</location>
        <location evidence="1 6">Cytosol</location>
    </subcellularLocation>
</comment>
<reference evidence="7 8" key="1">
    <citation type="submission" date="2024-09" db="EMBL/GenBank/DDBJ databases">
        <authorList>
            <person name="Sun Q."/>
            <person name="Mori K."/>
        </authorList>
    </citation>
    <scope>NUCLEOTIDE SEQUENCE [LARGE SCALE GENOMIC DNA]</scope>
    <source>
        <strain evidence="7 8">CCM 7792</strain>
    </source>
</reference>
<keyword evidence="3 6" id="KW-0963">Cytoplasm</keyword>
<dbReference type="NCBIfam" id="TIGR00208">
    <property type="entry name" value="fliS"/>
    <property type="match status" value="1"/>
</dbReference>
<dbReference type="CDD" id="cd16098">
    <property type="entry name" value="FliS"/>
    <property type="match status" value="1"/>
</dbReference>
<evidence type="ECO:0000313" key="7">
    <source>
        <dbReference type="EMBL" id="MFC0253112.1"/>
    </source>
</evidence>
<organism evidence="7 8">
    <name type="scientific">Massilia consociata</name>
    <dbReference type="NCBI Taxonomy" id="760117"/>
    <lineage>
        <taxon>Bacteria</taxon>
        <taxon>Pseudomonadati</taxon>
        <taxon>Pseudomonadota</taxon>
        <taxon>Betaproteobacteria</taxon>
        <taxon>Burkholderiales</taxon>
        <taxon>Oxalobacteraceae</taxon>
        <taxon>Telluria group</taxon>
        <taxon>Massilia</taxon>
    </lineage>
</organism>